<proteinExistence type="predicted"/>
<dbReference type="Proteomes" id="UP000813444">
    <property type="component" value="Unassembled WGS sequence"/>
</dbReference>
<name>A0A8K0SF07_9HYPO</name>
<evidence type="ECO:0000313" key="3">
    <source>
        <dbReference type="Proteomes" id="UP000813444"/>
    </source>
</evidence>
<organism evidence="2 3">
    <name type="scientific">Stachybotrys elegans</name>
    <dbReference type="NCBI Taxonomy" id="80388"/>
    <lineage>
        <taxon>Eukaryota</taxon>
        <taxon>Fungi</taxon>
        <taxon>Dikarya</taxon>
        <taxon>Ascomycota</taxon>
        <taxon>Pezizomycotina</taxon>
        <taxon>Sordariomycetes</taxon>
        <taxon>Hypocreomycetidae</taxon>
        <taxon>Hypocreales</taxon>
        <taxon>Stachybotryaceae</taxon>
        <taxon>Stachybotrys</taxon>
    </lineage>
</organism>
<keyword evidence="1" id="KW-0812">Transmembrane</keyword>
<gene>
    <name evidence="2" type="ORF">B0I35DRAFT_484408</name>
</gene>
<keyword evidence="3" id="KW-1185">Reference proteome</keyword>
<feature type="transmembrane region" description="Helical" evidence="1">
    <location>
        <begin position="37"/>
        <end position="60"/>
    </location>
</feature>
<evidence type="ECO:0000313" key="2">
    <source>
        <dbReference type="EMBL" id="KAH7304575.1"/>
    </source>
</evidence>
<reference evidence="2" key="1">
    <citation type="journal article" date="2021" name="Nat. Commun.">
        <title>Genetic determinants of endophytism in the Arabidopsis root mycobiome.</title>
        <authorList>
            <person name="Mesny F."/>
            <person name="Miyauchi S."/>
            <person name="Thiergart T."/>
            <person name="Pickel B."/>
            <person name="Atanasova L."/>
            <person name="Karlsson M."/>
            <person name="Huettel B."/>
            <person name="Barry K.W."/>
            <person name="Haridas S."/>
            <person name="Chen C."/>
            <person name="Bauer D."/>
            <person name="Andreopoulos W."/>
            <person name="Pangilinan J."/>
            <person name="LaButti K."/>
            <person name="Riley R."/>
            <person name="Lipzen A."/>
            <person name="Clum A."/>
            <person name="Drula E."/>
            <person name="Henrissat B."/>
            <person name="Kohler A."/>
            <person name="Grigoriev I.V."/>
            <person name="Martin F.M."/>
            <person name="Hacquard S."/>
        </authorList>
    </citation>
    <scope>NUCLEOTIDE SEQUENCE</scope>
    <source>
        <strain evidence="2">MPI-CAGE-CH-0235</strain>
    </source>
</reference>
<keyword evidence="1" id="KW-1133">Transmembrane helix</keyword>
<dbReference type="AlphaFoldDB" id="A0A8K0SF07"/>
<dbReference type="EMBL" id="JAGPNK010000022">
    <property type="protein sequence ID" value="KAH7304575.1"/>
    <property type="molecule type" value="Genomic_DNA"/>
</dbReference>
<protein>
    <submittedName>
        <fullName evidence="2">Uncharacterized protein</fullName>
    </submittedName>
</protein>
<accession>A0A8K0SF07</accession>
<comment type="caution">
    <text evidence="2">The sequence shown here is derived from an EMBL/GenBank/DDBJ whole genome shotgun (WGS) entry which is preliminary data.</text>
</comment>
<evidence type="ECO:0000256" key="1">
    <source>
        <dbReference type="SAM" id="Phobius"/>
    </source>
</evidence>
<sequence length="63" mass="7146">MAEMDNRVESSAGLTSVRAGLGQEPYIWGLKGTMVMFLRYACITSYVAVFLTITFGYFLYYKN</sequence>
<keyword evidence="1" id="KW-0472">Membrane</keyword>